<dbReference type="Gene3D" id="2.115.10.20">
    <property type="entry name" value="Glycosyl hydrolase domain, family 43"/>
    <property type="match status" value="1"/>
</dbReference>
<proteinExistence type="predicted"/>
<gene>
    <name evidence="8" type="ORF">HDA41_008049</name>
</gene>
<keyword evidence="4" id="KW-0964">Secreted</keyword>
<dbReference type="GO" id="GO:0046373">
    <property type="term" value="P:L-arabinose metabolic process"/>
    <property type="evidence" value="ECO:0007669"/>
    <property type="project" value="InterPro"/>
</dbReference>
<evidence type="ECO:0000313" key="8">
    <source>
        <dbReference type="EMBL" id="MBB5800085.1"/>
    </source>
</evidence>
<dbReference type="InterPro" id="IPR023296">
    <property type="entry name" value="Glyco_hydro_beta-prop_sf"/>
</dbReference>
<evidence type="ECO:0000256" key="1">
    <source>
        <dbReference type="ARBA" id="ARBA00001462"/>
    </source>
</evidence>
<sequence>MVRDGNDQTLTINPCRLRYVYQGTDPRATDDYISKPWRMGLLTQTNSTW</sequence>
<dbReference type="Proteomes" id="UP000590647">
    <property type="component" value="Unassembled WGS sequence"/>
</dbReference>
<comment type="catalytic activity">
    <reaction evidence="1">
        <text>Hydrolysis of terminal non-reducing alpha-L-arabinofuranoside residues in alpha-L-arabinosides.</text>
        <dbReference type="EC" id="3.2.1.55"/>
    </reaction>
</comment>
<evidence type="ECO:0000256" key="3">
    <source>
        <dbReference type="ARBA" id="ARBA00012670"/>
    </source>
</evidence>
<keyword evidence="7" id="KW-0326">Glycosidase</keyword>
<evidence type="ECO:0000256" key="7">
    <source>
        <dbReference type="ARBA" id="ARBA00023295"/>
    </source>
</evidence>
<name>A0A7W9HD82_9ACTN</name>
<organism evidence="8 9">
    <name type="scientific">Streptomyces caelestis</name>
    <dbReference type="NCBI Taxonomy" id="36816"/>
    <lineage>
        <taxon>Bacteria</taxon>
        <taxon>Bacillati</taxon>
        <taxon>Actinomycetota</taxon>
        <taxon>Actinomycetes</taxon>
        <taxon>Kitasatosporales</taxon>
        <taxon>Streptomycetaceae</taxon>
        <taxon>Streptomyces</taxon>
    </lineage>
</organism>
<evidence type="ECO:0000256" key="5">
    <source>
        <dbReference type="ARBA" id="ARBA00022729"/>
    </source>
</evidence>
<dbReference type="PANTHER" id="PTHR40631:SF2">
    <property type="entry name" value="ALPHA-L-ARABINOFURANOSIDASE"/>
    <property type="match status" value="1"/>
</dbReference>
<evidence type="ECO:0000256" key="4">
    <source>
        <dbReference type="ARBA" id="ARBA00022525"/>
    </source>
</evidence>
<dbReference type="EC" id="3.2.1.55" evidence="3"/>
<keyword evidence="9" id="KW-1185">Reference proteome</keyword>
<evidence type="ECO:0000256" key="6">
    <source>
        <dbReference type="ARBA" id="ARBA00022801"/>
    </source>
</evidence>
<protein>
    <recommendedName>
        <fullName evidence="3">non-reducing end alpha-L-arabinofuranosidase</fullName>
        <ecNumber evidence="3">3.2.1.55</ecNumber>
    </recommendedName>
</protein>
<evidence type="ECO:0000313" key="9">
    <source>
        <dbReference type="Proteomes" id="UP000590647"/>
    </source>
</evidence>
<dbReference type="PANTHER" id="PTHR40631">
    <property type="entry name" value="ALPHA-L-ARABINOFURANOSIDASE AXHA-2-RELATED"/>
    <property type="match status" value="1"/>
</dbReference>
<dbReference type="InterPro" id="IPR005193">
    <property type="entry name" value="GH62_arabinosidase"/>
</dbReference>
<reference evidence="8 9" key="1">
    <citation type="submission" date="2020-08" db="EMBL/GenBank/DDBJ databases">
        <title>Sequencing the genomes of 1000 actinobacteria strains.</title>
        <authorList>
            <person name="Klenk H.-P."/>
        </authorList>
    </citation>
    <scope>NUCLEOTIDE SEQUENCE [LARGE SCALE GENOMIC DNA]</scope>
    <source>
        <strain evidence="8 9">DSM 40084</strain>
    </source>
</reference>
<comment type="caution">
    <text evidence="8">The sequence shown here is derived from an EMBL/GenBank/DDBJ whole genome shotgun (WGS) entry which is preliminary data.</text>
</comment>
<dbReference type="AlphaFoldDB" id="A0A7W9HD82"/>
<dbReference type="GO" id="GO:0005576">
    <property type="term" value="C:extracellular region"/>
    <property type="evidence" value="ECO:0007669"/>
    <property type="project" value="UniProtKB-SubCell"/>
</dbReference>
<dbReference type="GO" id="GO:0046556">
    <property type="term" value="F:alpha-L-arabinofuranosidase activity"/>
    <property type="evidence" value="ECO:0007669"/>
    <property type="project" value="UniProtKB-EC"/>
</dbReference>
<keyword evidence="5" id="KW-0732">Signal</keyword>
<dbReference type="EMBL" id="JACHNE010000001">
    <property type="protein sequence ID" value="MBB5800085.1"/>
    <property type="molecule type" value="Genomic_DNA"/>
</dbReference>
<accession>A0A7W9HD82</accession>
<evidence type="ECO:0000256" key="2">
    <source>
        <dbReference type="ARBA" id="ARBA00004613"/>
    </source>
</evidence>
<keyword evidence="6" id="KW-0378">Hydrolase</keyword>
<comment type="subcellular location">
    <subcellularLocation>
        <location evidence="2">Secreted</location>
    </subcellularLocation>
</comment>